<keyword evidence="2" id="KW-0812">Transmembrane</keyword>
<evidence type="ECO:0000256" key="2">
    <source>
        <dbReference type="SAM" id="Phobius"/>
    </source>
</evidence>
<name>A0ABW5RBY8_9BACL</name>
<keyword evidence="2" id="KW-0472">Membrane</keyword>
<gene>
    <name evidence="3" type="ORF">ACFSUC_13395</name>
</gene>
<evidence type="ECO:0000256" key="1">
    <source>
        <dbReference type="SAM" id="Coils"/>
    </source>
</evidence>
<organism evidence="3 4">
    <name type="scientific">Marinicrinis sediminis</name>
    <dbReference type="NCBI Taxonomy" id="1652465"/>
    <lineage>
        <taxon>Bacteria</taxon>
        <taxon>Bacillati</taxon>
        <taxon>Bacillota</taxon>
        <taxon>Bacilli</taxon>
        <taxon>Bacillales</taxon>
        <taxon>Paenibacillaceae</taxon>
    </lineage>
</organism>
<keyword evidence="4" id="KW-1185">Reference proteome</keyword>
<evidence type="ECO:0000313" key="4">
    <source>
        <dbReference type="Proteomes" id="UP001597497"/>
    </source>
</evidence>
<feature type="coiled-coil region" evidence="1">
    <location>
        <begin position="42"/>
        <end position="69"/>
    </location>
</feature>
<keyword evidence="2" id="KW-1133">Transmembrane helix</keyword>
<dbReference type="Proteomes" id="UP001597497">
    <property type="component" value="Unassembled WGS sequence"/>
</dbReference>
<comment type="caution">
    <text evidence="3">The sequence shown here is derived from an EMBL/GenBank/DDBJ whole genome shotgun (WGS) entry which is preliminary data.</text>
</comment>
<proteinExistence type="predicted"/>
<keyword evidence="1" id="KW-0175">Coiled coil</keyword>
<protein>
    <recommendedName>
        <fullName evidence="5">Pilus assembly protein PilO</fullName>
    </recommendedName>
</protein>
<evidence type="ECO:0000313" key="3">
    <source>
        <dbReference type="EMBL" id="MFD2672557.1"/>
    </source>
</evidence>
<dbReference type="RefSeq" id="WP_379930121.1">
    <property type="nucleotide sequence ID" value="NZ_JBHUMM010000042.1"/>
</dbReference>
<feature type="transmembrane region" description="Helical" evidence="2">
    <location>
        <begin position="21"/>
        <end position="40"/>
    </location>
</feature>
<evidence type="ECO:0008006" key="5">
    <source>
        <dbReference type="Google" id="ProtNLM"/>
    </source>
</evidence>
<dbReference type="EMBL" id="JBHUMM010000042">
    <property type="protein sequence ID" value="MFD2672557.1"/>
    <property type="molecule type" value="Genomic_DNA"/>
</dbReference>
<reference evidence="4" key="1">
    <citation type="journal article" date="2019" name="Int. J. Syst. Evol. Microbiol.">
        <title>The Global Catalogue of Microorganisms (GCM) 10K type strain sequencing project: providing services to taxonomists for standard genome sequencing and annotation.</title>
        <authorList>
            <consortium name="The Broad Institute Genomics Platform"/>
            <consortium name="The Broad Institute Genome Sequencing Center for Infectious Disease"/>
            <person name="Wu L."/>
            <person name="Ma J."/>
        </authorList>
    </citation>
    <scope>NUCLEOTIDE SEQUENCE [LARGE SCALE GENOMIC DNA]</scope>
    <source>
        <strain evidence="4">KCTC 33676</strain>
    </source>
</reference>
<accession>A0ABW5RBY8</accession>
<sequence>MNAIEINLLQKAPKPKSRNPILLPSLLGGLLVVFIVYAGISTMLANADIADMEEEISNVNAEIQQVQLTMQNNRFTSLFGKYSALPDQLRASFPAASEVLTRLQPYISTQMNVTEFEFLDQGTVKMKGSFTELEAFVTFIRSLENSGEFQVVHYSDLIKPDFSKDIEIEIDPETGLPLNDPFNTKLVVTSTIELQLMPKGGINNGGE</sequence>